<feature type="compositionally biased region" description="Basic and acidic residues" evidence="2">
    <location>
        <begin position="111"/>
        <end position="120"/>
    </location>
</feature>
<feature type="compositionally biased region" description="Basic and acidic residues" evidence="2">
    <location>
        <begin position="814"/>
        <end position="836"/>
    </location>
</feature>
<feature type="region of interest" description="Disordered" evidence="2">
    <location>
        <begin position="803"/>
        <end position="836"/>
    </location>
</feature>
<comment type="caution">
    <text evidence="3">The sequence shown here is derived from an EMBL/GenBank/DDBJ whole genome shotgun (WGS) entry which is preliminary data.</text>
</comment>
<proteinExistence type="predicted"/>
<evidence type="ECO:0000256" key="1">
    <source>
        <dbReference type="SAM" id="Coils"/>
    </source>
</evidence>
<name>A0A7J6N8U1_PEROL</name>
<protein>
    <submittedName>
        <fullName evidence="3">Uncharacterized protein</fullName>
    </submittedName>
</protein>
<feature type="region of interest" description="Disordered" evidence="2">
    <location>
        <begin position="111"/>
        <end position="133"/>
    </location>
</feature>
<evidence type="ECO:0000256" key="2">
    <source>
        <dbReference type="SAM" id="MobiDB-lite"/>
    </source>
</evidence>
<evidence type="ECO:0000313" key="3">
    <source>
        <dbReference type="EMBL" id="KAF4680309.1"/>
    </source>
</evidence>
<feature type="region of interest" description="Disordered" evidence="2">
    <location>
        <begin position="1"/>
        <end position="75"/>
    </location>
</feature>
<keyword evidence="1" id="KW-0175">Coiled coil</keyword>
<accession>A0A7J6N8U1</accession>
<reference evidence="3 4" key="1">
    <citation type="submission" date="2020-04" db="EMBL/GenBank/DDBJ databases">
        <title>Perkinsus olseni comparative genomics.</title>
        <authorList>
            <person name="Bogema D.R."/>
        </authorList>
    </citation>
    <scope>NUCLEOTIDE SEQUENCE [LARGE SCALE GENOMIC DNA]</scope>
    <source>
        <strain evidence="3">00978-12</strain>
    </source>
</reference>
<dbReference type="Proteomes" id="UP000541610">
    <property type="component" value="Unassembled WGS sequence"/>
</dbReference>
<organism evidence="3 4">
    <name type="scientific">Perkinsus olseni</name>
    <name type="common">Perkinsus atlanticus</name>
    <dbReference type="NCBI Taxonomy" id="32597"/>
    <lineage>
        <taxon>Eukaryota</taxon>
        <taxon>Sar</taxon>
        <taxon>Alveolata</taxon>
        <taxon>Perkinsozoa</taxon>
        <taxon>Perkinsea</taxon>
        <taxon>Perkinsida</taxon>
        <taxon>Perkinsidae</taxon>
        <taxon>Perkinsus</taxon>
    </lineage>
</organism>
<dbReference type="EMBL" id="JABANP010000623">
    <property type="protein sequence ID" value="KAF4680309.1"/>
    <property type="molecule type" value="Genomic_DNA"/>
</dbReference>
<evidence type="ECO:0000313" key="4">
    <source>
        <dbReference type="Proteomes" id="UP000541610"/>
    </source>
</evidence>
<sequence>MLPSLIAPGESDEGLDNKGNSRSTSVAPPPDRPASEGPREHWKASIAVSEKSSRHGAKPNQTSGGPPDSVEEIRCKRKTRELEVIKGYAERTRKLEESLQLSRLEIERFQEEADRRHQDKATTSGGPPPSRLLTEPDMSNYLADGILFTAEDGKAAEELHDQLEASERARQKLTSELKTLRILHEKANEQLEDTTIAKEREIINLCEERSASVKQLQTRLDTERERATKLERKVDLAMEREELLRSEIEELKESIHKVTLHLEESSAAHYQLLTNNNTRELVTKALLLVYVESMARATRTACRVEVLEKTHIKEREKLVFEHENALKEVEARHRKELDSGVLSRHLAYYRELDEIHRGRRDFNGLFIAVLRNDQYSPAWFVNYIGVILGIQQARRIRIVNEERGHHIRSCDTCDDQYAGPDTELEDGVGRVRVTVEIIEDFSSADDFTKMEAGNKIALSRRLANIWLQSHAADSDTNSGENLLSELGVGQIALLHGSQTIVVEESCSQANFIGRSVCDISARRMVVTAHHVLLKPDREAVMRLVATDVEARRVFLLYLRPSELPGGMGKLENMTPDDINALAQRNLRIIKIDGVSTLCAVEVLDPSIRAQRRDEDREGEVWAVLQRSVRGLDKTLGTRGEREGQIFRDSLVLDEDLEVDVHIDRDHATNTISVVLERDGGVFMRARTLTKIAEEVGSLSDHSREEPTLFQDGSLAHFQTCSLKEGVLTILLESIDREAMLHLFFNRHNAASDSPARLELHLSLERVEEFLKAMVGGTGLLEEEDVPACILSGLMFSLDEDGVPQMTLSATPEPGDSHTDGTSPHQKEEQGPKKRLSESLASALLSHNGITCGPANEGMLIPSTLGWQKLFCGTKQLNDLHLLVSVYATNTTDRNGSILVSIDELQSYSSFFCVMPIDGQTDQPERHMLSVFNFPPSFRGTSRMDGTFKERSLVVCLAEASFPHVIIVSVADTRVPNKLSLTFRNDFCQPSSRGVPSWGLVEYEIARDGSPIAQQQRHYTRKTERSLLRYLSGTSCRMLRDGCIVEADDKSISYRYCPKGFDHTSIKQGGSAETAIPVVAATLPSNDEVEVLYAANRSVPGAEAYSDLRILLKSIPLSLEEGIPTSRGTYAEDLSSTHLIVPSHDGRPFIFTTLVTLGEHTFVLCILQDSDVVRIALGHPDGQRTLWQGAVMFSAEDVNLANFRAPYPSPNEHRASLLHWFTSSPHYVTPVSGTGTGGALSKESESMLLIHRTTRSFNGGNVTAVLSLYFEKDAGNFLVKCYTDCGKELDLIVKQHDAIKEARENEASHVATDGPPAQAVHAMQNLQGGSAPCVDVAGEALASARREVRLADGRSCSVMVELFEGCSEHIIQAFHAINYTIRVRELNPADGRSIRTILVRDIHESDLTDWLSAYSQEDLLSVVNAPLLEAAIVTRFSFDVESKIPTDKKLPRVFFDGPPLGDS</sequence>
<gene>
    <name evidence="3" type="ORF">FOZ60_013749</name>
</gene>
<feature type="coiled-coil region" evidence="1">
    <location>
        <begin position="156"/>
        <end position="254"/>
    </location>
</feature>
<feature type="compositionally biased region" description="Basic and acidic residues" evidence="2">
    <location>
        <begin position="33"/>
        <end position="43"/>
    </location>
</feature>